<evidence type="ECO:0000313" key="3">
    <source>
        <dbReference type="Proteomes" id="UP000006591"/>
    </source>
</evidence>
<organism evidence="2">
    <name type="scientific">Oryza nivara</name>
    <name type="common">Indian wild rice</name>
    <name type="synonym">Oryza sativa f. spontanea</name>
    <dbReference type="NCBI Taxonomy" id="4536"/>
    <lineage>
        <taxon>Eukaryota</taxon>
        <taxon>Viridiplantae</taxon>
        <taxon>Streptophyta</taxon>
        <taxon>Embryophyta</taxon>
        <taxon>Tracheophyta</taxon>
        <taxon>Spermatophyta</taxon>
        <taxon>Magnoliopsida</taxon>
        <taxon>Liliopsida</taxon>
        <taxon>Poales</taxon>
        <taxon>Poaceae</taxon>
        <taxon>BOP clade</taxon>
        <taxon>Oryzoideae</taxon>
        <taxon>Oryzeae</taxon>
        <taxon>Oryzinae</taxon>
        <taxon>Oryza</taxon>
    </lineage>
</organism>
<evidence type="ECO:0000256" key="1">
    <source>
        <dbReference type="SAM" id="MobiDB-lite"/>
    </source>
</evidence>
<feature type="compositionally biased region" description="Basic and acidic residues" evidence="1">
    <location>
        <begin position="159"/>
        <end position="193"/>
    </location>
</feature>
<dbReference type="Gramene" id="ONIVA11G01260.1">
    <property type="protein sequence ID" value="ONIVA11G01260.1"/>
    <property type="gene ID" value="ONIVA11G01260"/>
</dbReference>
<reference evidence="2" key="2">
    <citation type="submission" date="2018-04" db="EMBL/GenBank/DDBJ databases">
        <title>OnivRS2 (Oryza nivara Reference Sequence Version 2).</title>
        <authorList>
            <person name="Zhang J."/>
            <person name="Kudrna D."/>
            <person name="Lee S."/>
            <person name="Talag J."/>
            <person name="Rajasekar S."/>
            <person name="Welchert J."/>
            <person name="Hsing Y.-I."/>
            <person name="Wing R.A."/>
        </authorList>
    </citation>
    <scope>NUCLEOTIDE SEQUENCE [LARGE SCALE GENOMIC DNA]</scope>
    <source>
        <strain evidence="2">SL10</strain>
    </source>
</reference>
<dbReference type="HOGENOM" id="CLU_1410848_0_0_1"/>
<name>A0A0E0IXG4_ORYNI</name>
<dbReference type="EnsemblPlants" id="ONIVA11G01260.1">
    <property type="protein sequence ID" value="ONIVA11G01260.1"/>
    <property type="gene ID" value="ONIVA11G01260"/>
</dbReference>
<accession>A0A0E0IXG4</accession>
<dbReference type="AlphaFoldDB" id="A0A0E0IXG4"/>
<dbReference type="Proteomes" id="UP000006591">
    <property type="component" value="Chromosome 11"/>
</dbReference>
<sequence>MRHAPCEPPRHRHCPLLVAVVAHRLLHHARRNGAVILDLSFLCRLSRTARRQPSVVSPPAHRPSALGALQFMTAVEEITRGRATPVLAPAWGRDAIPCLPSAAVDPLPAPTELRLQYLTVDISPPLPPCSPAPASSPPPCRWPPDLLSHLAPSISSPPVDRRRWATQSHQREEREREGEGREEGKEIEADWTG</sequence>
<protein>
    <submittedName>
        <fullName evidence="2">Uncharacterized protein</fullName>
    </submittedName>
</protein>
<reference evidence="2" key="1">
    <citation type="submission" date="2015-04" db="UniProtKB">
        <authorList>
            <consortium name="EnsemblPlants"/>
        </authorList>
    </citation>
    <scope>IDENTIFICATION</scope>
    <source>
        <strain evidence="2">SL10</strain>
    </source>
</reference>
<keyword evidence="3" id="KW-1185">Reference proteome</keyword>
<feature type="compositionally biased region" description="Pro residues" evidence="1">
    <location>
        <begin position="129"/>
        <end position="142"/>
    </location>
</feature>
<evidence type="ECO:0000313" key="2">
    <source>
        <dbReference type="EnsemblPlants" id="ONIVA11G01260.1"/>
    </source>
</evidence>
<proteinExistence type="predicted"/>
<feature type="region of interest" description="Disordered" evidence="1">
    <location>
        <begin position="129"/>
        <end position="193"/>
    </location>
</feature>